<reference evidence="1 2" key="1">
    <citation type="journal article" date="2019" name="Int. J. Syst. Evol. Microbiol.">
        <title>The Global Catalogue of Microorganisms (GCM) 10K type strain sequencing project: providing services to taxonomists for standard genome sequencing and annotation.</title>
        <authorList>
            <consortium name="The Broad Institute Genomics Platform"/>
            <consortium name="The Broad Institute Genome Sequencing Center for Infectious Disease"/>
            <person name="Wu L."/>
            <person name="Ma J."/>
        </authorList>
    </citation>
    <scope>NUCLEOTIDE SEQUENCE [LARGE SCALE GENOMIC DNA]</scope>
    <source>
        <strain evidence="1 2">JCM 16013</strain>
    </source>
</reference>
<proteinExistence type="predicted"/>
<organism evidence="1 2">
    <name type="scientific">Catenulispora subtropica</name>
    <dbReference type="NCBI Taxonomy" id="450798"/>
    <lineage>
        <taxon>Bacteria</taxon>
        <taxon>Bacillati</taxon>
        <taxon>Actinomycetota</taxon>
        <taxon>Actinomycetes</taxon>
        <taxon>Catenulisporales</taxon>
        <taxon>Catenulisporaceae</taxon>
        <taxon>Catenulispora</taxon>
    </lineage>
</organism>
<keyword evidence="2" id="KW-1185">Reference proteome</keyword>
<accession>A0ABN2QNT9</accession>
<protein>
    <recommendedName>
        <fullName evidence="3">Secreted protein</fullName>
    </recommendedName>
</protein>
<name>A0ABN2QNT9_9ACTN</name>
<evidence type="ECO:0000313" key="1">
    <source>
        <dbReference type="EMBL" id="GAA1955792.1"/>
    </source>
</evidence>
<comment type="caution">
    <text evidence="1">The sequence shown here is derived from an EMBL/GenBank/DDBJ whole genome shotgun (WGS) entry which is preliminary data.</text>
</comment>
<dbReference type="EMBL" id="BAAAQM010000003">
    <property type="protein sequence ID" value="GAA1955792.1"/>
    <property type="molecule type" value="Genomic_DNA"/>
</dbReference>
<gene>
    <name evidence="1" type="ORF">GCM10009838_09400</name>
</gene>
<evidence type="ECO:0008006" key="3">
    <source>
        <dbReference type="Google" id="ProtNLM"/>
    </source>
</evidence>
<sequence>MAVIVMVVPPARSIPSCGERCPVPIMVPPSTMIKAASTVRGVHGLILRFRDRGAFDPAKGFVRLFVSCRVPAGASVTPHAARRLGPVSRSVAAVRPYRFSLRKPSVL</sequence>
<evidence type="ECO:0000313" key="2">
    <source>
        <dbReference type="Proteomes" id="UP001499854"/>
    </source>
</evidence>
<dbReference type="Proteomes" id="UP001499854">
    <property type="component" value="Unassembled WGS sequence"/>
</dbReference>